<evidence type="ECO:0000256" key="2">
    <source>
        <dbReference type="ARBA" id="ARBA00022679"/>
    </source>
</evidence>
<dbReference type="SMART" id="SM00666">
    <property type="entry name" value="PB1"/>
    <property type="match status" value="1"/>
</dbReference>
<feature type="binding site" evidence="6">
    <location>
        <position position="1190"/>
    </location>
    <ligand>
        <name>ATP</name>
        <dbReference type="ChEBI" id="CHEBI:30616"/>
    </ligand>
</feature>
<dbReference type="InterPro" id="IPR008271">
    <property type="entry name" value="Ser/Thr_kinase_AS"/>
</dbReference>
<feature type="domain" description="Protein kinase" evidence="8">
    <location>
        <begin position="1153"/>
        <end position="1451"/>
    </location>
</feature>
<dbReference type="EMBL" id="JAAARO010000004">
    <property type="protein sequence ID" value="KAF5749565.1"/>
    <property type="molecule type" value="Genomic_DNA"/>
</dbReference>
<dbReference type="GO" id="GO:0005737">
    <property type="term" value="C:cytoplasm"/>
    <property type="evidence" value="ECO:0007669"/>
    <property type="project" value="TreeGrafter"/>
</dbReference>
<accession>A0A7J7DT72</accession>
<comment type="caution">
    <text evidence="9">The sequence shown here is derived from an EMBL/GenBank/DDBJ whole genome shotgun (WGS) entry which is preliminary data.</text>
</comment>
<keyword evidence="4" id="KW-0418">Kinase</keyword>
<proteinExistence type="predicted"/>
<feature type="compositionally biased region" description="Polar residues" evidence="7">
    <location>
        <begin position="326"/>
        <end position="336"/>
    </location>
</feature>
<organism evidence="9 10">
    <name type="scientific">Tripterygium wilfordii</name>
    <name type="common">Thunder God vine</name>
    <dbReference type="NCBI Taxonomy" id="458696"/>
    <lineage>
        <taxon>Eukaryota</taxon>
        <taxon>Viridiplantae</taxon>
        <taxon>Streptophyta</taxon>
        <taxon>Embryophyta</taxon>
        <taxon>Tracheophyta</taxon>
        <taxon>Spermatophyta</taxon>
        <taxon>Magnoliopsida</taxon>
        <taxon>eudicotyledons</taxon>
        <taxon>Gunneridae</taxon>
        <taxon>Pentapetalae</taxon>
        <taxon>rosids</taxon>
        <taxon>fabids</taxon>
        <taxon>Celastrales</taxon>
        <taxon>Celastraceae</taxon>
        <taxon>Tripterygium</taxon>
    </lineage>
</organism>
<dbReference type="PANTHER" id="PTHR23257:SF797">
    <property type="entry name" value="KINASE SUPERFAMILY WITH OCTICOSAPEPTIDE_PHOX_BEM1P DOMAIN-CONTAINING PROTEIN"/>
    <property type="match status" value="1"/>
</dbReference>
<dbReference type="PROSITE" id="PS00108">
    <property type="entry name" value="PROTEIN_KINASE_ST"/>
    <property type="match status" value="1"/>
</dbReference>
<dbReference type="PANTHER" id="PTHR23257">
    <property type="entry name" value="SERINE-THREONINE PROTEIN KINASE"/>
    <property type="match status" value="1"/>
</dbReference>
<dbReference type="Pfam" id="PF00564">
    <property type="entry name" value="PB1"/>
    <property type="match status" value="1"/>
</dbReference>
<keyword evidence="5 6" id="KW-0067">ATP-binding</keyword>
<dbReference type="FunFam" id="3.10.20.90:FF:000058">
    <property type="entry name" value="Octicosapeptide/phox/Bem1p domain kinase superfamily protein"/>
    <property type="match status" value="1"/>
</dbReference>
<dbReference type="SUPFAM" id="SSF54277">
    <property type="entry name" value="CAD &amp; PB1 domains"/>
    <property type="match status" value="1"/>
</dbReference>
<evidence type="ECO:0000313" key="10">
    <source>
        <dbReference type="Proteomes" id="UP000593562"/>
    </source>
</evidence>
<dbReference type="InterPro" id="IPR050167">
    <property type="entry name" value="Ser_Thr_protein_kinase"/>
</dbReference>
<dbReference type="GO" id="GO:0004674">
    <property type="term" value="F:protein serine/threonine kinase activity"/>
    <property type="evidence" value="ECO:0007669"/>
    <property type="project" value="UniProtKB-KW"/>
</dbReference>
<dbReference type="InterPro" id="IPR011009">
    <property type="entry name" value="Kinase-like_dom_sf"/>
</dbReference>
<gene>
    <name evidence="9" type="ORF">HS088_TW04G01535</name>
</gene>
<feature type="region of interest" description="Disordered" evidence="7">
    <location>
        <begin position="1025"/>
        <end position="1055"/>
    </location>
</feature>
<name>A0A7J7DT72_TRIWF</name>
<evidence type="ECO:0000256" key="4">
    <source>
        <dbReference type="ARBA" id="ARBA00022777"/>
    </source>
</evidence>
<keyword evidence="1" id="KW-0723">Serine/threonine-protein kinase</keyword>
<keyword evidence="2" id="KW-0808">Transferase</keyword>
<evidence type="ECO:0000259" key="8">
    <source>
        <dbReference type="PROSITE" id="PS50011"/>
    </source>
</evidence>
<evidence type="ECO:0000313" key="9">
    <source>
        <dbReference type="EMBL" id="KAF5749565.1"/>
    </source>
</evidence>
<evidence type="ECO:0000256" key="1">
    <source>
        <dbReference type="ARBA" id="ARBA00022527"/>
    </source>
</evidence>
<dbReference type="GO" id="GO:0007165">
    <property type="term" value="P:signal transduction"/>
    <property type="evidence" value="ECO:0007669"/>
    <property type="project" value="TreeGrafter"/>
</dbReference>
<dbReference type="PRINTS" id="PR00109">
    <property type="entry name" value="TYRKINASE"/>
</dbReference>
<protein>
    <recommendedName>
        <fullName evidence="8">Protein kinase domain-containing protein</fullName>
    </recommendedName>
</protein>
<keyword evidence="3 6" id="KW-0547">Nucleotide-binding</keyword>
<dbReference type="PROSITE" id="PS50011">
    <property type="entry name" value="PROTEIN_KINASE_DOM"/>
    <property type="match status" value="1"/>
</dbReference>
<dbReference type="PROSITE" id="PS00107">
    <property type="entry name" value="PROTEIN_KINASE_ATP"/>
    <property type="match status" value="1"/>
</dbReference>
<dbReference type="FunFam" id="1.10.510.10:FF:000142">
    <property type="entry name" value="Octicosapeptide/phox/Bem1p domain kinase superfamily protein"/>
    <property type="match status" value="1"/>
</dbReference>
<sequence>MAFDQNSIAKDPVTVNATRTVTEEPRIAATITSGRNTAEGGFASSGSIPVYYPATVPDAGYVTLGYGAAVPPGVTAWAPRMPVPVGSVSVNPAVGGFGYGPSLGNRVVGNAVDHSGSDMGSAFVGARNLGDSVNGNGSDQEEKATRVDYNPNLVNKVGSNGAEQVSEGGGNDSVSGKKVKFLCSFGGKILPRPSDGTLRYVGGQTRIISIKREASFNELMQKMVDIYGQPVIIKYQLPDEDLDALVSVSCPDDLENMMDEYEKLSGSFSDGSAKLRMFLFSASELDSSGVVQFGDLHDGGQKYVDAVNGVVDGVGSTGITRKESMASANSTQNSDISGAETGDCSGLWQGDTTGLPSTCTLSPSNNSATSHDAAPKLMCIDPNPAAYTDASTAPLGIPVVKSGPPQTSEPYPEVEVVRPVPVAAPHQQLGYDFHQPGKEVPQPGPHMQAYVDSRPEVMNNSGFIHLPSQMGFPNSQLFGNAGAVFTQQQLHDNLGGVTHHQFIPAVHMTVASSSHAPVRPTVVQPLVQPQQTRFEQYPNQSTVGPRVVQLPFDPTYNMYKAQVPSQVVGGGYGWHQVQSPETGTYTDGKVPHQQVIFTEKILRLQDCYMCQNVLPHAHSDTLPQDRKVSGANPLYDSSSAYQSLRSEDAMRFHSISSGMVTGISGDDVIDQRAGARAGVHYQVGTPQADAMALSHNLDAQNGNEGIVYQKTDNSDRIPMVSASNGVMGLAGDVNLPYGKLLGTMPQSSCDDATQKQSVPTYCQVKQEPLNKLINNDIPHVGGLPIQSSERLIQEPAKDFSGKISGLVPKEDTIDSCVSHDHLRPIDGMMEPLQIHPAEICVNKEQNRAPTNTLRKEDILNYGPQPTTGRDALFDNSFSNPQIVRDANHCKPTEVLPSSSEAMCYGHNYLHKESHEAAQLPLLVDPAFSGVESTYVIDRPLPVSEWKDEVSCLQPKIVPSDVEGFTLNGNILSSPSPSSRPVDVVDSSNSLFSNQDPWALRHDTHFPPPRPTKIAVRKEAFVNRDPVVGNHLGSSGEPSTDTRLDDGAFQPLSNLNRDYSLEQARSSKGSEEDLIKKELQAVAENVAASVFQSSTSSNPDLSAHDINESAFDTAQGTEVSNYKDVKTKISEKVNFGFPVSDGIGRLQIIQNSDLEELRELGSGTFGTVYHGKWRGTDVAIKRINDRCFAGKPSEQERMVKSIFFVLYKLLFQHHSHFMACLLTTFIHVCIQRDDFWNEAIKLADLHHPNVVAFYGVVLDGPGGSIATVTEYMVNGSLRNALQKNVRSLSKRKLLLIAMDVAFGMEYLHGKKIVHFDLKSDNLLVNLRDPHRPICKVGDLGLSKVKCQTLISGGVRGTLPWMAPELLNGSSSLVSEKVDVFSYGIVMWELLTGEEPYADLHYGAIIGGIVSNTLRPPIPESCDPDWKSLMERCWSSEPSERPSFTEIANDLRIMAAKLPPKGQNPPQ</sequence>
<dbReference type="Gene3D" id="3.10.20.90">
    <property type="entry name" value="Phosphatidylinositol 3-kinase Catalytic Subunit, Chain A, domain 1"/>
    <property type="match status" value="1"/>
</dbReference>
<dbReference type="Gene3D" id="1.10.510.10">
    <property type="entry name" value="Transferase(Phosphotransferase) domain 1"/>
    <property type="match status" value="1"/>
</dbReference>
<dbReference type="InterPro" id="IPR000719">
    <property type="entry name" value="Prot_kinase_dom"/>
</dbReference>
<dbReference type="CDD" id="cd06410">
    <property type="entry name" value="PB1_UP2"/>
    <property type="match status" value="1"/>
</dbReference>
<dbReference type="InParanoid" id="A0A7J7DT72"/>
<dbReference type="Proteomes" id="UP000593562">
    <property type="component" value="Unassembled WGS sequence"/>
</dbReference>
<evidence type="ECO:0000256" key="7">
    <source>
        <dbReference type="SAM" id="MobiDB-lite"/>
    </source>
</evidence>
<reference evidence="9 10" key="1">
    <citation type="journal article" date="2020" name="Nat. Commun.">
        <title>Genome of Tripterygium wilfordii and identification of cytochrome P450 involved in triptolide biosynthesis.</title>
        <authorList>
            <person name="Tu L."/>
            <person name="Su P."/>
            <person name="Zhang Z."/>
            <person name="Gao L."/>
            <person name="Wang J."/>
            <person name="Hu T."/>
            <person name="Zhou J."/>
            <person name="Zhang Y."/>
            <person name="Zhao Y."/>
            <person name="Liu Y."/>
            <person name="Song Y."/>
            <person name="Tong Y."/>
            <person name="Lu Y."/>
            <person name="Yang J."/>
            <person name="Xu C."/>
            <person name="Jia M."/>
            <person name="Peters R.J."/>
            <person name="Huang L."/>
            <person name="Gao W."/>
        </authorList>
    </citation>
    <scope>NUCLEOTIDE SEQUENCE [LARGE SCALE GENOMIC DNA]</scope>
    <source>
        <strain evidence="10">cv. XIE 37</strain>
        <tissue evidence="9">Leaf</tissue>
    </source>
</reference>
<dbReference type="SMART" id="SM00220">
    <property type="entry name" value="S_TKc"/>
    <property type="match status" value="1"/>
</dbReference>
<evidence type="ECO:0000256" key="3">
    <source>
        <dbReference type="ARBA" id="ARBA00022741"/>
    </source>
</evidence>
<dbReference type="InterPro" id="IPR017441">
    <property type="entry name" value="Protein_kinase_ATP_BS"/>
</dbReference>
<evidence type="ECO:0000256" key="6">
    <source>
        <dbReference type="PROSITE-ProRule" id="PRU10141"/>
    </source>
</evidence>
<dbReference type="Gene3D" id="3.30.200.20">
    <property type="entry name" value="Phosphorylase Kinase, domain 1"/>
    <property type="match status" value="1"/>
</dbReference>
<dbReference type="InterPro" id="IPR001245">
    <property type="entry name" value="Ser-Thr/Tyr_kinase_cat_dom"/>
</dbReference>
<keyword evidence="10" id="KW-1185">Reference proteome</keyword>
<dbReference type="FunCoup" id="A0A7J7DT72">
    <property type="interactions" value="1502"/>
</dbReference>
<dbReference type="SUPFAM" id="SSF56112">
    <property type="entry name" value="Protein kinase-like (PK-like)"/>
    <property type="match status" value="1"/>
</dbReference>
<dbReference type="GO" id="GO:0005524">
    <property type="term" value="F:ATP binding"/>
    <property type="evidence" value="ECO:0007669"/>
    <property type="project" value="UniProtKB-UniRule"/>
</dbReference>
<evidence type="ECO:0000256" key="5">
    <source>
        <dbReference type="ARBA" id="ARBA00022840"/>
    </source>
</evidence>
<dbReference type="InterPro" id="IPR000270">
    <property type="entry name" value="PB1_dom"/>
</dbReference>
<dbReference type="Pfam" id="PF07714">
    <property type="entry name" value="PK_Tyr_Ser-Thr"/>
    <property type="match status" value="1"/>
</dbReference>
<dbReference type="CDD" id="cd13999">
    <property type="entry name" value="STKc_MAP3K-like"/>
    <property type="match status" value="1"/>
</dbReference>
<feature type="region of interest" description="Disordered" evidence="7">
    <location>
        <begin position="323"/>
        <end position="342"/>
    </location>
</feature>